<protein>
    <submittedName>
        <fullName evidence="4">TetR/AcrR family transcriptional regulator</fullName>
    </submittedName>
</protein>
<comment type="caution">
    <text evidence="4">The sequence shown here is derived from an EMBL/GenBank/DDBJ whole genome shotgun (WGS) entry which is preliminary data.</text>
</comment>
<feature type="DNA-binding region" description="H-T-H motif" evidence="2">
    <location>
        <begin position="25"/>
        <end position="44"/>
    </location>
</feature>
<dbReference type="PANTHER" id="PTHR30055">
    <property type="entry name" value="HTH-TYPE TRANSCRIPTIONAL REGULATOR RUTR"/>
    <property type="match status" value="1"/>
</dbReference>
<dbReference type="Proteomes" id="UP001596302">
    <property type="component" value="Unassembled WGS sequence"/>
</dbReference>
<dbReference type="InterPro" id="IPR001647">
    <property type="entry name" value="HTH_TetR"/>
</dbReference>
<keyword evidence="1 2" id="KW-0238">DNA-binding</keyword>
<dbReference type="InterPro" id="IPR050109">
    <property type="entry name" value="HTH-type_TetR-like_transc_reg"/>
</dbReference>
<dbReference type="Pfam" id="PF00440">
    <property type="entry name" value="TetR_N"/>
    <property type="match status" value="1"/>
</dbReference>
<evidence type="ECO:0000256" key="2">
    <source>
        <dbReference type="PROSITE-ProRule" id="PRU00335"/>
    </source>
</evidence>
<dbReference type="SUPFAM" id="SSF46689">
    <property type="entry name" value="Homeodomain-like"/>
    <property type="match status" value="1"/>
</dbReference>
<dbReference type="PANTHER" id="PTHR30055:SF231">
    <property type="entry name" value="TRANSCRIPTIONAL REGULATORY PROTEIN (PROBABLY DEOR-FAMILY)-RELATED"/>
    <property type="match status" value="1"/>
</dbReference>
<dbReference type="PROSITE" id="PS50977">
    <property type="entry name" value="HTH_TETR_2"/>
    <property type="match status" value="1"/>
</dbReference>
<organism evidence="4 5">
    <name type="scientific">Pseudonocardia hispaniensis</name>
    <dbReference type="NCBI Taxonomy" id="904933"/>
    <lineage>
        <taxon>Bacteria</taxon>
        <taxon>Bacillati</taxon>
        <taxon>Actinomycetota</taxon>
        <taxon>Actinomycetes</taxon>
        <taxon>Pseudonocardiales</taxon>
        <taxon>Pseudonocardiaceae</taxon>
        <taxon>Pseudonocardia</taxon>
    </lineage>
</organism>
<dbReference type="RefSeq" id="WP_379585148.1">
    <property type="nucleotide sequence ID" value="NZ_JBHSQW010000026.1"/>
</dbReference>
<reference evidence="5" key="1">
    <citation type="journal article" date="2019" name="Int. J. Syst. Evol. Microbiol.">
        <title>The Global Catalogue of Microorganisms (GCM) 10K type strain sequencing project: providing services to taxonomists for standard genome sequencing and annotation.</title>
        <authorList>
            <consortium name="The Broad Institute Genomics Platform"/>
            <consortium name="The Broad Institute Genome Sequencing Center for Infectious Disease"/>
            <person name="Wu L."/>
            <person name="Ma J."/>
        </authorList>
    </citation>
    <scope>NUCLEOTIDE SEQUENCE [LARGE SCALE GENOMIC DNA]</scope>
    <source>
        <strain evidence="5">CCM 8391</strain>
    </source>
</reference>
<keyword evidence="5" id="KW-1185">Reference proteome</keyword>
<dbReference type="Gene3D" id="1.10.357.10">
    <property type="entry name" value="Tetracycline Repressor, domain 2"/>
    <property type="match status" value="1"/>
</dbReference>
<dbReference type="InterPro" id="IPR041583">
    <property type="entry name" value="TetR_C_31"/>
</dbReference>
<evidence type="ECO:0000259" key="3">
    <source>
        <dbReference type="PROSITE" id="PS50977"/>
    </source>
</evidence>
<sequence length="202" mass="22096">MVRRRELLLDAAIRVLGERGMRALTHRAVDAEAGVAIGSTTNYFPTREALFVAVVERVSVMERDHFDEVAVRVCPTTPAELGRALAGFVRDAVGAHRALTLARYAILVEAGHNIKIRSRLAETGSRVDAWCANWLRQIGSRDPDHAVHVLGNYLTGLILHQLAIPDPEFEPAGSITALLESLVRPGSRRPVAVDLPERTSTP</sequence>
<evidence type="ECO:0000313" key="5">
    <source>
        <dbReference type="Proteomes" id="UP001596302"/>
    </source>
</evidence>
<gene>
    <name evidence="4" type="ORF">ACFQE5_12970</name>
</gene>
<evidence type="ECO:0000256" key="1">
    <source>
        <dbReference type="ARBA" id="ARBA00023125"/>
    </source>
</evidence>
<dbReference type="InterPro" id="IPR009057">
    <property type="entry name" value="Homeodomain-like_sf"/>
</dbReference>
<proteinExistence type="predicted"/>
<dbReference type="PRINTS" id="PR00455">
    <property type="entry name" value="HTHTETR"/>
</dbReference>
<accession>A0ABW1J3N2</accession>
<name>A0ABW1J3N2_9PSEU</name>
<dbReference type="Pfam" id="PF17940">
    <property type="entry name" value="TetR_C_31"/>
    <property type="match status" value="1"/>
</dbReference>
<feature type="domain" description="HTH tetR-type" evidence="3">
    <location>
        <begin position="2"/>
        <end position="62"/>
    </location>
</feature>
<evidence type="ECO:0000313" key="4">
    <source>
        <dbReference type="EMBL" id="MFC5995125.1"/>
    </source>
</evidence>
<dbReference type="EMBL" id="JBHSQW010000026">
    <property type="protein sequence ID" value="MFC5995125.1"/>
    <property type="molecule type" value="Genomic_DNA"/>
</dbReference>